<accession>A0A1G7Z4S7</accession>
<comment type="function">
    <text evidence="1">Site-specific tyrosine recombinase, which acts by catalyzing the cutting and rejoining of the recombining DNA molecules.</text>
</comment>
<keyword evidence="10" id="KW-0131">Cell cycle</keyword>
<protein>
    <submittedName>
        <fullName evidence="14">Integrase/recombinase XerD</fullName>
    </submittedName>
</protein>
<dbReference type="InterPro" id="IPR050090">
    <property type="entry name" value="Tyrosine_recombinase_XerCD"/>
</dbReference>
<dbReference type="OrthoDB" id="9771888at2"/>
<dbReference type="Gene3D" id="1.10.150.130">
    <property type="match status" value="1"/>
</dbReference>
<dbReference type="GO" id="GO:0051301">
    <property type="term" value="P:cell division"/>
    <property type="evidence" value="ECO:0007669"/>
    <property type="project" value="UniProtKB-KW"/>
</dbReference>
<comment type="subcellular location">
    <subcellularLocation>
        <location evidence="2">Cytoplasm</location>
    </subcellularLocation>
</comment>
<dbReference type="InterPro" id="IPR002104">
    <property type="entry name" value="Integrase_catalytic"/>
</dbReference>
<evidence type="ECO:0000256" key="1">
    <source>
        <dbReference type="ARBA" id="ARBA00003283"/>
    </source>
</evidence>
<evidence type="ECO:0000256" key="7">
    <source>
        <dbReference type="ARBA" id="ARBA00022908"/>
    </source>
</evidence>
<evidence type="ECO:0000256" key="9">
    <source>
        <dbReference type="ARBA" id="ARBA00023172"/>
    </source>
</evidence>
<evidence type="ECO:0000256" key="2">
    <source>
        <dbReference type="ARBA" id="ARBA00004496"/>
    </source>
</evidence>
<dbReference type="RefSeq" id="WP_092332616.1">
    <property type="nucleotide sequence ID" value="NZ_FNCP01000009.1"/>
</dbReference>
<keyword evidence="15" id="KW-1185">Reference proteome</keyword>
<proteinExistence type="inferred from homology"/>
<evidence type="ECO:0000256" key="5">
    <source>
        <dbReference type="ARBA" id="ARBA00022618"/>
    </source>
</evidence>
<dbReference type="GO" id="GO:0006310">
    <property type="term" value="P:DNA recombination"/>
    <property type="evidence" value="ECO:0007669"/>
    <property type="project" value="UniProtKB-KW"/>
</dbReference>
<evidence type="ECO:0000256" key="3">
    <source>
        <dbReference type="ARBA" id="ARBA00008857"/>
    </source>
</evidence>
<evidence type="ECO:0000259" key="13">
    <source>
        <dbReference type="PROSITE" id="PS51900"/>
    </source>
</evidence>
<feature type="domain" description="Tyr recombinase" evidence="12">
    <location>
        <begin position="105"/>
        <end position="288"/>
    </location>
</feature>
<gene>
    <name evidence="14" type="ORF">SAMN05443529_1093</name>
</gene>
<dbReference type="InterPro" id="IPR010998">
    <property type="entry name" value="Integrase_recombinase_N"/>
</dbReference>
<dbReference type="PROSITE" id="PS51900">
    <property type="entry name" value="CB"/>
    <property type="match status" value="1"/>
</dbReference>
<dbReference type="AlphaFoldDB" id="A0A1G7Z4S7"/>
<keyword evidence="7" id="KW-0229">DNA integration</keyword>
<evidence type="ECO:0000259" key="12">
    <source>
        <dbReference type="PROSITE" id="PS51898"/>
    </source>
</evidence>
<sequence>MIDKFKEYLMTQNKSHSTIEGYIRSIKDYFTWFSHSYGKEPTKLIKQNIDEFRSYLQTIKRQNAKTINYKLSSLKKYNEFLVDSGIQNDIIITDKMMLKVQQEYASPATITEKDVNQLRQAILEQGSKRDYALINLLAYTGLRISEALSIPLSECNNIYQTKELMIRNGKGNKQRTVYLNDKVLSSLKDYITNERSTYKTALDSTFLFVSNKNSCLDRITVNKMLDKYCKGAKLKSITPHQLRHFFCSHALEKGLTVAEVANIAGHSNIHTTLIYTNPSRTKMIEKVNSL</sequence>
<evidence type="ECO:0000256" key="6">
    <source>
        <dbReference type="ARBA" id="ARBA00022829"/>
    </source>
</evidence>
<dbReference type="PANTHER" id="PTHR30349">
    <property type="entry name" value="PHAGE INTEGRASE-RELATED"/>
    <property type="match status" value="1"/>
</dbReference>
<dbReference type="PANTHER" id="PTHR30349:SF77">
    <property type="entry name" value="TYROSINE RECOMBINASE XERC"/>
    <property type="match status" value="1"/>
</dbReference>
<evidence type="ECO:0000313" key="15">
    <source>
        <dbReference type="Proteomes" id="UP000198656"/>
    </source>
</evidence>
<keyword evidence="4" id="KW-0963">Cytoplasm</keyword>
<dbReference type="GO" id="GO:0007059">
    <property type="term" value="P:chromosome segregation"/>
    <property type="evidence" value="ECO:0007669"/>
    <property type="project" value="UniProtKB-KW"/>
</dbReference>
<keyword evidence="8 11" id="KW-0238">DNA-binding</keyword>
<dbReference type="EMBL" id="FNCP01000009">
    <property type="protein sequence ID" value="SDH03496.1"/>
    <property type="molecule type" value="Genomic_DNA"/>
</dbReference>
<dbReference type="Gene3D" id="1.10.443.10">
    <property type="entry name" value="Intergrase catalytic core"/>
    <property type="match status" value="1"/>
</dbReference>
<name>A0A1G7Z4S7_9FIRM</name>
<dbReference type="InterPro" id="IPR044068">
    <property type="entry name" value="CB"/>
</dbReference>
<dbReference type="GO" id="GO:0015074">
    <property type="term" value="P:DNA integration"/>
    <property type="evidence" value="ECO:0007669"/>
    <property type="project" value="UniProtKB-KW"/>
</dbReference>
<dbReference type="PROSITE" id="PS51898">
    <property type="entry name" value="TYR_RECOMBINASE"/>
    <property type="match status" value="1"/>
</dbReference>
<evidence type="ECO:0000256" key="10">
    <source>
        <dbReference type="ARBA" id="ARBA00023306"/>
    </source>
</evidence>
<dbReference type="GO" id="GO:0003677">
    <property type="term" value="F:DNA binding"/>
    <property type="evidence" value="ECO:0007669"/>
    <property type="project" value="UniProtKB-UniRule"/>
</dbReference>
<dbReference type="Pfam" id="PF00589">
    <property type="entry name" value="Phage_integrase"/>
    <property type="match status" value="1"/>
</dbReference>
<comment type="similarity">
    <text evidence="3">Belongs to the 'phage' integrase family.</text>
</comment>
<dbReference type="Proteomes" id="UP000198656">
    <property type="component" value="Unassembled WGS sequence"/>
</dbReference>
<dbReference type="SUPFAM" id="SSF56349">
    <property type="entry name" value="DNA breaking-rejoining enzymes"/>
    <property type="match status" value="1"/>
</dbReference>
<reference evidence="15" key="1">
    <citation type="submission" date="2016-10" db="EMBL/GenBank/DDBJ databases">
        <authorList>
            <person name="Varghese N."/>
            <person name="Submissions S."/>
        </authorList>
    </citation>
    <scope>NUCLEOTIDE SEQUENCE [LARGE SCALE GENOMIC DNA]</scope>
    <source>
        <strain evidence="15">DSM 8344</strain>
    </source>
</reference>
<organism evidence="14 15">
    <name type="scientific">Desulfosporosinus hippei DSM 8344</name>
    <dbReference type="NCBI Taxonomy" id="1121419"/>
    <lineage>
        <taxon>Bacteria</taxon>
        <taxon>Bacillati</taxon>
        <taxon>Bacillota</taxon>
        <taxon>Clostridia</taxon>
        <taxon>Eubacteriales</taxon>
        <taxon>Desulfitobacteriaceae</taxon>
        <taxon>Desulfosporosinus</taxon>
    </lineage>
</organism>
<dbReference type="InterPro" id="IPR013762">
    <property type="entry name" value="Integrase-like_cat_sf"/>
</dbReference>
<dbReference type="STRING" id="1121419.SAMN05443529_1093"/>
<evidence type="ECO:0000256" key="4">
    <source>
        <dbReference type="ARBA" id="ARBA00022490"/>
    </source>
</evidence>
<keyword evidence="6" id="KW-0159">Chromosome partition</keyword>
<evidence type="ECO:0000256" key="8">
    <source>
        <dbReference type="ARBA" id="ARBA00023125"/>
    </source>
</evidence>
<dbReference type="GO" id="GO:0005737">
    <property type="term" value="C:cytoplasm"/>
    <property type="evidence" value="ECO:0007669"/>
    <property type="project" value="UniProtKB-SubCell"/>
</dbReference>
<evidence type="ECO:0000313" key="14">
    <source>
        <dbReference type="EMBL" id="SDH03496.1"/>
    </source>
</evidence>
<evidence type="ECO:0000256" key="11">
    <source>
        <dbReference type="PROSITE-ProRule" id="PRU01248"/>
    </source>
</evidence>
<dbReference type="InterPro" id="IPR011010">
    <property type="entry name" value="DNA_brk_join_enz"/>
</dbReference>
<keyword evidence="5" id="KW-0132">Cell division</keyword>
<feature type="domain" description="Core-binding (CB)" evidence="13">
    <location>
        <begin position="1"/>
        <end position="82"/>
    </location>
</feature>
<dbReference type="Pfam" id="PF02899">
    <property type="entry name" value="Phage_int_SAM_1"/>
    <property type="match status" value="1"/>
</dbReference>
<dbReference type="CDD" id="cd00397">
    <property type="entry name" value="DNA_BRE_C"/>
    <property type="match status" value="1"/>
</dbReference>
<dbReference type="InterPro" id="IPR004107">
    <property type="entry name" value="Integrase_SAM-like_N"/>
</dbReference>
<keyword evidence="9" id="KW-0233">DNA recombination</keyword>